<dbReference type="AlphaFoldDB" id="A0A553PFH9"/>
<feature type="compositionally biased region" description="Basic and acidic residues" evidence="4">
    <location>
        <begin position="918"/>
        <end position="929"/>
    </location>
</feature>
<reference evidence="6 7" key="1">
    <citation type="journal article" date="2018" name="Nat. Ecol. Evol.">
        <title>Genomic signatures of mitonuclear coevolution across populations of Tigriopus californicus.</title>
        <authorList>
            <person name="Barreto F.S."/>
            <person name="Watson E.T."/>
            <person name="Lima T.G."/>
            <person name="Willett C.S."/>
            <person name="Edmands S."/>
            <person name="Li W."/>
            <person name="Burton R.S."/>
        </authorList>
    </citation>
    <scope>NUCLEOTIDE SEQUENCE [LARGE SCALE GENOMIC DNA]</scope>
    <source>
        <strain evidence="6 7">San Diego</strain>
    </source>
</reference>
<evidence type="ECO:0000313" key="7">
    <source>
        <dbReference type="Proteomes" id="UP000318571"/>
    </source>
</evidence>
<dbReference type="EMBL" id="VCGU01000004">
    <property type="protein sequence ID" value="TRY76424.1"/>
    <property type="molecule type" value="Genomic_DNA"/>
</dbReference>
<feature type="compositionally biased region" description="Low complexity" evidence="4">
    <location>
        <begin position="181"/>
        <end position="192"/>
    </location>
</feature>
<feature type="compositionally biased region" description="Polar residues" evidence="4">
    <location>
        <begin position="11"/>
        <end position="29"/>
    </location>
</feature>
<dbReference type="PANTHER" id="PTHR22691">
    <property type="entry name" value="YEAST SPT2-RELATED"/>
    <property type="match status" value="1"/>
</dbReference>
<feature type="compositionally biased region" description="Basic and acidic residues" evidence="4">
    <location>
        <begin position="407"/>
        <end position="418"/>
    </location>
</feature>
<dbReference type="Pfam" id="PF08243">
    <property type="entry name" value="SPT2"/>
    <property type="match status" value="2"/>
</dbReference>
<feature type="compositionally biased region" description="Basic and acidic residues" evidence="4">
    <location>
        <begin position="166"/>
        <end position="180"/>
    </location>
</feature>
<dbReference type="OMA" id="DRAMENN"/>
<feature type="compositionally biased region" description="Polar residues" evidence="4">
    <location>
        <begin position="303"/>
        <end position="322"/>
    </location>
</feature>
<feature type="compositionally biased region" description="Basic and acidic residues" evidence="4">
    <location>
        <begin position="676"/>
        <end position="690"/>
    </location>
</feature>
<evidence type="ECO:0000256" key="4">
    <source>
        <dbReference type="SAM" id="MobiDB-lite"/>
    </source>
</evidence>
<dbReference type="GO" id="GO:0005730">
    <property type="term" value="C:nucleolus"/>
    <property type="evidence" value="ECO:0007669"/>
    <property type="project" value="TreeGrafter"/>
</dbReference>
<feature type="compositionally biased region" description="Polar residues" evidence="4">
    <location>
        <begin position="814"/>
        <end position="833"/>
    </location>
</feature>
<feature type="compositionally biased region" description="Low complexity" evidence="4">
    <location>
        <begin position="691"/>
        <end position="715"/>
    </location>
</feature>
<dbReference type="Pfam" id="PF22878">
    <property type="entry name" value="SPT2_N"/>
    <property type="match status" value="2"/>
</dbReference>
<feature type="domain" description="SPT2 homolog N-terminal" evidence="5">
    <location>
        <begin position="535"/>
        <end position="598"/>
    </location>
</feature>
<feature type="region of interest" description="Disordered" evidence="4">
    <location>
        <begin position="140"/>
        <end position="625"/>
    </location>
</feature>
<sequence length="1030" mass="116150">MPCPVGVVASWTGSVTPVGSMPRSVSVNKKSPKEKKLSENVRRFLEQKDQEDRSQKAKDRQKQSKLMELRRGNKKSVRAMNSMLQRTKSANKAVIAEARNSRDTADTLAGREQCDEDDYGYESSIAQKFYEKLVTKYEANPVDPMDKFTKTGNLKKSNKELGQTVERVKASLTHGEESRPARSSSARGPRATTSHRHSSSSSSSCGTAALIPKPNEDTSKKKRSSEAEASRKRRALAAKVPPPPSFEDLMKLAKQKSKEPVKVDKSKAVKESEFGRPMTKKEKDDYLRERNSYLRKIGKLPRSSENTNPATAATSNKSQPSNGKRAESPHSKSKPSTSVKPAPPPEPPKKPVIVGPEFHPAVLKAKKVEAKMAKAIAPPPPAKRPKIQPRSRSPSPIRPARSQLQQRLERGRPNRIESESEGEPDEEDDEDSEMDDFIDDSDSKMDVSSMIGAIFGYDRNRYRDEEPFDDRAMENNRFSEVMKEEARSARIEKKLSENVRRFLEQKDQEDRSQKAKDRQKQSKLMELRRGNKKSVSVNKKSPKEKKLSENVRRFLEQKDQEDRSQKAKDRQKQSKLMELRRGNKKSVRAMNSMLQRTKSANKAVIAEARNSRDTADTLAGREQCDEDDYGYESSIAQKFYEKLVTKYEANPVDPMDKFTKTGNLKKSNKELGQTVERVKASLTHGEESRPARSSSARGPRATTSHGHSSSSSSSSCGTAALIPKPNEDTSKKKRSSEAEASRKRRALAAKVPPPPSFEDLMKLAKQKSKEPVKVDKSKAVKESEFGRPMTKKEKDDYLRERNSYLRKIGKLPRSSENTNPATAATSNKSQPSNGKRAESPHSKSKPSTSVKPAPPPEPPKKPVIVGPEFHPAVLKAKKVEAKMAKAIAPPPPAKRPKIQPRSRSPSPIRPARSQLQQRLERGRPNRIESESEGEPDEEDDEDSEMDDFIDDSDSKMDVSSMIGAIFGYDRNRYRDEEPFDDRAMENNRFSEVMKEEARSARIGMQEDLEDMRMEEEEKKRKKMMMKKRKR</sequence>
<feature type="compositionally biased region" description="Acidic residues" evidence="4">
    <location>
        <begin position="930"/>
        <end position="951"/>
    </location>
</feature>
<gene>
    <name evidence="6" type="ORF">TCAL_13331</name>
</gene>
<organism evidence="6 7">
    <name type="scientific">Tigriopus californicus</name>
    <name type="common">Marine copepod</name>
    <dbReference type="NCBI Taxonomy" id="6832"/>
    <lineage>
        <taxon>Eukaryota</taxon>
        <taxon>Metazoa</taxon>
        <taxon>Ecdysozoa</taxon>
        <taxon>Arthropoda</taxon>
        <taxon>Crustacea</taxon>
        <taxon>Multicrustacea</taxon>
        <taxon>Hexanauplia</taxon>
        <taxon>Copepoda</taxon>
        <taxon>Harpacticoida</taxon>
        <taxon>Harpacticidae</taxon>
        <taxon>Tigriopus</taxon>
    </lineage>
</organism>
<feature type="domain" description="SPT2 homolog N-terminal" evidence="5">
    <location>
        <begin position="22"/>
        <end position="88"/>
    </location>
</feature>
<dbReference type="GO" id="GO:0006360">
    <property type="term" value="P:transcription by RNA polymerase I"/>
    <property type="evidence" value="ECO:0007669"/>
    <property type="project" value="TreeGrafter"/>
</dbReference>
<feature type="compositionally biased region" description="Basic and acidic residues" evidence="4">
    <location>
        <begin position="458"/>
        <end position="474"/>
    </location>
</feature>
<feature type="compositionally biased region" description="Basic and acidic residues" evidence="4">
    <location>
        <begin position="34"/>
        <end position="71"/>
    </location>
</feature>
<keyword evidence="3" id="KW-0175">Coiled coil</keyword>
<dbReference type="GO" id="GO:0006334">
    <property type="term" value="P:nucleosome assembly"/>
    <property type="evidence" value="ECO:0007669"/>
    <property type="project" value="TreeGrafter"/>
</dbReference>
<evidence type="ECO:0000259" key="5">
    <source>
        <dbReference type="Pfam" id="PF22878"/>
    </source>
</evidence>
<feature type="compositionally biased region" description="Low complexity" evidence="4">
    <location>
        <begin position="390"/>
        <end position="403"/>
    </location>
</feature>
<feature type="compositionally biased region" description="Basic and acidic residues" evidence="4">
    <location>
        <begin position="725"/>
        <end position="741"/>
    </location>
</feature>
<dbReference type="GO" id="GO:0042393">
    <property type="term" value="F:histone binding"/>
    <property type="evidence" value="ECO:0007669"/>
    <property type="project" value="TreeGrafter"/>
</dbReference>
<dbReference type="SMART" id="SM00784">
    <property type="entry name" value="SPT2"/>
    <property type="match status" value="2"/>
</dbReference>
<feature type="region of interest" description="Disordered" evidence="4">
    <location>
        <begin position="1"/>
        <end position="117"/>
    </location>
</feature>
<feature type="compositionally biased region" description="Basic and acidic residues" evidence="4">
    <location>
        <begin position="544"/>
        <end position="581"/>
    </location>
</feature>
<name>A0A553PFH9_TIGCA</name>
<feature type="region of interest" description="Disordered" evidence="4">
    <location>
        <begin position="649"/>
        <end position="956"/>
    </location>
</feature>
<comment type="similarity">
    <text evidence="1">Belongs to the SPT2 family.</text>
</comment>
<feature type="compositionally biased region" description="Basic residues" evidence="4">
    <location>
        <begin position="1019"/>
        <end position="1030"/>
    </location>
</feature>
<feature type="region of interest" description="Disordered" evidence="4">
    <location>
        <begin position="984"/>
        <end position="1030"/>
    </location>
</feature>
<feature type="compositionally biased region" description="Acidic residues" evidence="4">
    <location>
        <begin position="419"/>
        <end position="440"/>
    </location>
</feature>
<evidence type="ECO:0000256" key="3">
    <source>
        <dbReference type="ARBA" id="ARBA00023054"/>
    </source>
</evidence>
<keyword evidence="7" id="KW-1185">Reference proteome</keyword>
<feature type="compositionally biased region" description="Low complexity" evidence="4">
    <location>
        <begin position="901"/>
        <end position="914"/>
    </location>
</feature>
<dbReference type="InterPro" id="IPR013256">
    <property type="entry name" value="Chromatin_SPT2"/>
</dbReference>
<evidence type="ECO:0000313" key="6">
    <source>
        <dbReference type="EMBL" id="TRY76424.1"/>
    </source>
</evidence>
<accession>A0A553PFH9</accession>
<dbReference type="STRING" id="6832.A0A553PFH9"/>
<feature type="compositionally biased region" description="Basic and acidic residues" evidence="4">
    <location>
        <begin position="759"/>
        <end position="803"/>
    </location>
</feature>
<dbReference type="Proteomes" id="UP000318571">
    <property type="component" value="Chromosome 5"/>
</dbReference>
<feature type="compositionally biased region" description="Basic and acidic residues" evidence="4">
    <location>
        <begin position="248"/>
        <end position="292"/>
    </location>
</feature>
<dbReference type="PANTHER" id="PTHR22691:SF8">
    <property type="entry name" value="PROTEIN SPT2 HOMOLOG"/>
    <property type="match status" value="1"/>
</dbReference>
<proteinExistence type="inferred from homology"/>
<feature type="compositionally biased region" description="Basic and acidic residues" evidence="4">
    <location>
        <begin position="480"/>
        <end position="529"/>
    </location>
</feature>
<evidence type="ECO:0000256" key="2">
    <source>
        <dbReference type="ARBA" id="ARBA00013786"/>
    </source>
</evidence>
<dbReference type="GO" id="GO:0003677">
    <property type="term" value="F:DNA binding"/>
    <property type="evidence" value="ECO:0007669"/>
    <property type="project" value="TreeGrafter"/>
</dbReference>
<protein>
    <recommendedName>
        <fullName evidence="2">Protein SPT2 homolog</fullName>
    </recommendedName>
</protein>
<comment type="caution">
    <text evidence="6">The sequence shown here is derived from an EMBL/GenBank/DDBJ whole genome shotgun (WGS) entry which is preliminary data.</text>
</comment>
<feature type="compositionally biased region" description="Basic and acidic residues" evidence="4">
    <location>
        <begin position="214"/>
        <end position="230"/>
    </location>
</feature>
<dbReference type="InterPro" id="IPR054552">
    <property type="entry name" value="SPT2_N"/>
</dbReference>
<evidence type="ECO:0000256" key="1">
    <source>
        <dbReference type="ARBA" id="ARBA00006461"/>
    </source>
</evidence>